<gene>
    <name evidence="2" type="ORF">LEA_19670</name>
</gene>
<evidence type="ECO:0000313" key="2">
    <source>
        <dbReference type="EMBL" id="EKC46817.1"/>
    </source>
</evidence>
<name>K1RDK7_9ZZZZ</name>
<dbReference type="Pfam" id="PF17293">
    <property type="entry name" value="Arm-DNA-bind_5"/>
    <property type="match status" value="1"/>
</dbReference>
<dbReference type="EMBL" id="AJWY01013523">
    <property type="protein sequence ID" value="EKC46817.1"/>
    <property type="molecule type" value="Genomic_DNA"/>
</dbReference>
<accession>K1RDK7</accession>
<evidence type="ECO:0000259" key="1">
    <source>
        <dbReference type="Pfam" id="PF17293"/>
    </source>
</evidence>
<organism evidence="2">
    <name type="scientific">human gut metagenome</name>
    <dbReference type="NCBI Taxonomy" id="408170"/>
    <lineage>
        <taxon>unclassified sequences</taxon>
        <taxon>metagenomes</taxon>
        <taxon>organismal metagenomes</taxon>
    </lineage>
</organism>
<feature type="domain" description="Arm DNA-binding" evidence="1">
    <location>
        <begin position="11"/>
        <end position="89"/>
    </location>
</feature>
<protein>
    <submittedName>
        <fullName evidence="2">Tyrosine type site-specific recombinase</fullName>
    </submittedName>
</protein>
<dbReference type="AlphaFoldDB" id="K1RDK7"/>
<sequence length="157" mass="18607">MLNRKTFFVSFFLRRDRVMKNGTAPIMARISVNGIAKEIYTQCRTAVDKWDPAKGRATGRDRLSYEVNAYIDDFRAKVIEIYRTLQAEGFEGNAIEIKERLKSPGKQVRMLLAELMLYCEKRQKEVGVRITQLTSNKYYRLCRYLHEYTRLEYKKED</sequence>
<proteinExistence type="predicted"/>
<reference evidence="2" key="1">
    <citation type="journal article" date="2013" name="Environ. Microbiol.">
        <title>Microbiota from the distal guts of lean and obese adolescents exhibit partial functional redundancy besides clear differences in community structure.</title>
        <authorList>
            <person name="Ferrer M."/>
            <person name="Ruiz A."/>
            <person name="Lanza F."/>
            <person name="Haange S.B."/>
            <person name="Oberbach A."/>
            <person name="Till H."/>
            <person name="Bargiela R."/>
            <person name="Campoy C."/>
            <person name="Segura M.T."/>
            <person name="Richter M."/>
            <person name="von Bergen M."/>
            <person name="Seifert J."/>
            <person name="Suarez A."/>
        </authorList>
    </citation>
    <scope>NUCLEOTIDE SEQUENCE</scope>
</reference>
<feature type="non-terminal residue" evidence="2">
    <location>
        <position position="157"/>
    </location>
</feature>
<comment type="caution">
    <text evidence="2">The sequence shown here is derived from an EMBL/GenBank/DDBJ whole genome shotgun (WGS) entry which is preliminary data.</text>
</comment>
<dbReference type="InterPro" id="IPR035386">
    <property type="entry name" value="Arm-DNA-bind_5"/>
</dbReference>